<keyword evidence="1" id="KW-1133">Transmembrane helix</keyword>
<dbReference type="EMBL" id="CP014327">
    <property type="protein sequence ID" value="AML50962.1"/>
    <property type="molecule type" value="Genomic_DNA"/>
</dbReference>
<feature type="transmembrane region" description="Helical" evidence="1">
    <location>
        <begin position="215"/>
        <end position="246"/>
    </location>
</feature>
<dbReference type="KEGG" id="hat:RC74_06450"/>
<evidence type="ECO:0008006" key="4">
    <source>
        <dbReference type="Google" id="ProtNLM"/>
    </source>
</evidence>
<protein>
    <recommendedName>
        <fullName evidence="4">Cytochrome C oxidase subunit I</fullName>
    </recommendedName>
</protein>
<name>A0A126UY13_9RHOB</name>
<dbReference type="InterPro" id="IPR018692">
    <property type="entry name" value="DUF2189"/>
</dbReference>
<dbReference type="AlphaFoldDB" id="A0A126UY13"/>
<keyword evidence="3" id="KW-1185">Reference proteome</keyword>
<keyword evidence="1" id="KW-0472">Membrane</keyword>
<feature type="transmembrane region" description="Helical" evidence="1">
    <location>
        <begin position="66"/>
        <end position="88"/>
    </location>
</feature>
<feature type="transmembrane region" description="Helical" evidence="1">
    <location>
        <begin position="119"/>
        <end position="143"/>
    </location>
</feature>
<organism evidence="2 3">
    <name type="scientific">Falsihalocynthiibacter arcticus</name>
    <dbReference type="NCBI Taxonomy" id="1579316"/>
    <lineage>
        <taxon>Bacteria</taxon>
        <taxon>Pseudomonadati</taxon>
        <taxon>Pseudomonadota</taxon>
        <taxon>Alphaproteobacteria</taxon>
        <taxon>Rhodobacterales</taxon>
        <taxon>Roseobacteraceae</taxon>
        <taxon>Falsihalocynthiibacter</taxon>
    </lineage>
</organism>
<feature type="transmembrane region" description="Helical" evidence="1">
    <location>
        <begin position="42"/>
        <end position="60"/>
    </location>
</feature>
<feature type="transmembrane region" description="Helical" evidence="1">
    <location>
        <begin position="171"/>
        <end position="194"/>
    </location>
</feature>
<sequence length="262" mass="28931">MQDTHDNPRLEASDPPEIGKITLFELRACIAMGASDFKRAPLFGIFFSSFYVICGIILGVSGAGTFAWTLMLSLGFPLVAPFAAVGLYEVSRRLEVGEPLGWSDILGVVWRERGRQVPWVGAILVIIFLFWSFFAHMSLALFLGNMSLTNISTSWEIFATPQGQMLIGFEFIVGGLVALLVYALTVVSLPFLLDREIDFVTAMIVSVKTVAENKVVMLVWAGVIGLSMLAAMLPYFLGLFIALPILGHATWHLYRRALYFPV</sequence>
<dbReference type="OrthoDB" id="9809543at2"/>
<proteinExistence type="predicted"/>
<evidence type="ECO:0000256" key="1">
    <source>
        <dbReference type="SAM" id="Phobius"/>
    </source>
</evidence>
<accession>A0A126UY13</accession>
<reference evidence="2 3" key="1">
    <citation type="submission" date="2016-02" db="EMBL/GenBank/DDBJ databases">
        <title>Complete genome sequence of Halocynthiibacter arcticus PAMC 20958t from arctic marine sediment.</title>
        <authorList>
            <person name="Lee Y.M."/>
            <person name="Baek K."/>
            <person name="Lee H.K."/>
            <person name="Shin S.C."/>
        </authorList>
    </citation>
    <scope>NUCLEOTIDE SEQUENCE [LARGE SCALE GENOMIC DNA]</scope>
    <source>
        <strain evidence="2">PAMC 20958</strain>
    </source>
</reference>
<dbReference type="Pfam" id="PF09955">
    <property type="entry name" value="DUF2189"/>
    <property type="match status" value="1"/>
</dbReference>
<keyword evidence="1" id="KW-0812">Transmembrane</keyword>
<evidence type="ECO:0000313" key="3">
    <source>
        <dbReference type="Proteomes" id="UP000070371"/>
    </source>
</evidence>
<gene>
    <name evidence="2" type="ORF">RC74_06450</name>
</gene>
<dbReference type="RefSeq" id="WP_039000324.1">
    <property type="nucleotide sequence ID" value="NZ_CP014327.1"/>
</dbReference>
<evidence type="ECO:0000313" key="2">
    <source>
        <dbReference type="EMBL" id="AML50962.1"/>
    </source>
</evidence>
<dbReference type="STRING" id="1579316.RC74_06450"/>
<dbReference type="Proteomes" id="UP000070371">
    <property type="component" value="Chromosome"/>
</dbReference>